<dbReference type="Gene3D" id="3.40.1350.10">
    <property type="match status" value="1"/>
</dbReference>
<comment type="cofactor">
    <cofactor evidence="1">
        <name>Mg(2+)</name>
        <dbReference type="ChEBI" id="CHEBI:18420"/>
    </cofactor>
</comment>
<dbReference type="InterPro" id="IPR014883">
    <property type="entry name" value="VRR_NUC"/>
</dbReference>
<protein>
    <submittedName>
        <fullName evidence="5">VRR-NUC domain-containing protein</fullName>
    </submittedName>
</protein>
<accession>A0A5B0ERN7</accession>
<dbReference type="Pfam" id="PF08774">
    <property type="entry name" value="VRR_NUC"/>
    <property type="match status" value="1"/>
</dbReference>
<dbReference type="GO" id="GO:0004518">
    <property type="term" value="F:nuclease activity"/>
    <property type="evidence" value="ECO:0007669"/>
    <property type="project" value="UniProtKB-KW"/>
</dbReference>
<sequence length="104" mass="11737">MLEKPFQTRVIQLAKFHGFELVYHTHNSQRSAPGFPDLVMVSTRHKRILYRELKRTVGKVTADQQSWLDALEAAGQDVGIWRPADLLSGRIVAELRTGPATACH</sequence>
<dbReference type="AlphaFoldDB" id="A0A5B0ERN7"/>
<dbReference type="InterPro" id="IPR011856">
    <property type="entry name" value="tRNA_endonuc-like_dom_sf"/>
</dbReference>
<dbReference type="Proteomes" id="UP000323856">
    <property type="component" value="Unassembled WGS sequence"/>
</dbReference>
<proteinExistence type="predicted"/>
<organism evidence="5 6">
    <name type="scientific">Paeniglutamicibacter gangotriensis</name>
    <dbReference type="NCBI Taxonomy" id="254787"/>
    <lineage>
        <taxon>Bacteria</taxon>
        <taxon>Bacillati</taxon>
        <taxon>Actinomycetota</taxon>
        <taxon>Actinomycetes</taxon>
        <taxon>Micrococcales</taxon>
        <taxon>Micrococcaceae</taxon>
        <taxon>Paeniglutamicibacter</taxon>
    </lineage>
</organism>
<keyword evidence="2" id="KW-0540">Nuclease</keyword>
<dbReference type="GO" id="GO:0003676">
    <property type="term" value="F:nucleic acid binding"/>
    <property type="evidence" value="ECO:0007669"/>
    <property type="project" value="InterPro"/>
</dbReference>
<evidence type="ECO:0000259" key="4">
    <source>
        <dbReference type="Pfam" id="PF08774"/>
    </source>
</evidence>
<name>A0A5B0ERN7_9MICC</name>
<evidence type="ECO:0000256" key="2">
    <source>
        <dbReference type="ARBA" id="ARBA00022722"/>
    </source>
</evidence>
<dbReference type="EMBL" id="VOBL01000001">
    <property type="protein sequence ID" value="KAA0979909.1"/>
    <property type="molecule type" value="Genomic_DNA"/>
</dbReference>
<evidence type="ECO:0000256" key="3">
    <source>
        <dbReference type="ARBA" id="ARBA00022801"/>
    </source>
</evidence>
<feature type="domain" description="VRR-NUC" evidence="4">
    <location>
        <begin position="26"/>
        <end position="80"/>
    </location>
</feature>
<keyword evidence="3" id="KW-0378">Hydrolase</keyword>
<dbReference type="RefSeq" id="WP_149618455.1">
    <property type="nucleotide sequence ID" value="NZ_VOBL01000001.1"/>
</dbReference>
<evidence type="ECO:0000313" key="6">
    <source>
        <dbReference type="Proteomes" id="UP000323856"/>
    </source>
</evidence>
<dbReference type="OrthoDB" id="4200941at2"/>
<evidence type="ECO:0000313" key="5">
    <source>
        <dbReference type="EMBL" id="KAA0979909.1"/>
    </source>
</evidence>
<comment type="caution">
    <text evidence="5">The sequence shown here is derived from an EMBL/GenBank/DDBJ whole genome shotgun (WGS) entry which is preliminary data.</text>
</comment>
<gene>
    <name evidence="5" type="ORF">FQ154_01750</name>
</gene>
<dbReference type="GO" id="GO:0016788">
    <property type="term" value="F:hydrolase activity, acting on ester bonds"/>
    <property type="evidence" value="ECO:0007669"/>
    <property type="project" value="InterPro"/>
</dbReference>
<evidence type="ECO:0000256" key="1">
    <source>
        <dbReference type="ARBA" id="ARBA00001946"/>
    </source>
</evidence>
<reference evidence="5 6" key="1">
    <citation type="submission" date="2019-07" db="EMBL/GenBank/DDBJ databases">
        <title>Analysis of the biochemical properties, biological activity and biotechnological potential of siderophores and biosurfactants produced by Antarctic psychrotolerant bacteria.</title>
        <authorList>
            <person name="Styczynski M."/>
            <person name="Krucon T."/>
            <person name="Decewicz P."/>
            <person name="Dziewit L."/>
        </authorList>
    </citation>
    <scope>NUCLEOTIDE SEQUENCE [LARGE SCALE GENOMIC DNA]</scope>
    <source>
        <strain evidence="5 6">ANT_H27</strain>
    </source>
</reference>